<dbReference type="PROSITE" id="PS50862">
    <property type="entry name" value="AA_TRNA_LIGASE_II"/>
    <property type="match status" value="1"/>
</dbReference>
<dbReference type="InterPro" id="IPR005246">
    <property type="entry name" value="O-Pseryl-tRNA(Cys)_ligase"/>
</dbReference>
<dbReference type="GO" id="GO:0043039">
    <property type="term" value="P:tRNA aminoacylation"/>
    <property type="evidence" value="ECO:0007669"/>
    <property type="project" value="InterPro"/>
</dbReference>
<protein>
    <submittedName>
        <fullName evidence="7">O-phosphoserine--tRNA ligase</fullName>
        <ecNumber evidence="7">6.1.1.27</ecNumber>
    </submittedName>
</protein>
<dbReference type="KEGG" id="oyw:OdinLCB4_004650"/>
<dbReference type="GO" id="GO:0005524">
    <property type="term" value="F:ATP binding"/>
    <property type="evidence" value="ECO:0007669"/>
    <property type="project" value="UniProtKB-KW"/>
</dbReference>
<dbReference type="EC" id="6.1.1.27" evidence="7"/>
<feature type="domain" description="Aminoacyl-transfer RNA synthetases class-II family profile" evidence="6">
    <location>
        <begin position="123"/>
        <end position="338"/>
    </location>
</feature>
<evidence type="ECO:0000256" key="1">
    <source>
        <dbReference type="ARBA" id="ARBA00022598"/>
    </source>
</evidence>
<evidence type="ECO:0000256" key="5">
    <source>
        <dbReference type="ARBA" id="ARBA00023146"/>
    </source>
</evidence>
<evidence type="ECO:0000313" key="7">
    <source>
        <dbReference type="EMBL" id="WEU39772.1"/>
    </source>
</evidence>
<evidence type="ECO:0000256" key="3">
    <source>
        <dbReference type="ARBA" id="ARBA00022840"/>
    </source>
</evidence>
<dbReference type="InterPro" id="IPR006195">
    <property type="entry name" value="aa-tRNA-synth_II"/>
</dbReference>
<dbReference type="NCBIfam" id="TIGR00470">
    <property type="entry name" value="sepS"/>
    <property type="match status" value="1"/>
</dbReference>
<proteinExistence type="predicted"/>
<dbReference type="Proteomes" id="UP000186851">
    <property type="component" value="Chromosome"/>
</dbReference>
<dbReference type="EMBL" id="CP091871">
    <property type="protein sequence ID" value="WEU39772.1"/>
    <property type="molecule type" value="Genomic_DNA"/>
</dbReference>
<dbReference type="InterPro" id="IPR002319">
    <property type="entry name" value="Phenylalanyl-tRNA_Synthase"/>
</dbReference>
<keyword evidence="2" id="KW-0547">Nucleotide-binding</keyword>
<organism evidence="7 8">
    <name type="scientific">Odinarchaeota yellowstonii (strain LCB_4)</name>
    <dbReference type="NCBI Taxonomy" id="1841599"/>
    <lineage>
        <taxon>Archaea</taxon>
        <taxon>Promethearchaeati</taxon>
        <taxon>Candidatus Odinarchaeota</taxon>
        <taxon>Candidatus Odinarchaeia</taxon>
        <taxon>Candidatus Odinarchaeales</taxon>
        <taxon>Candidatus Odinarchaeaceae</taxon>
        <taxon>Candidatus Odinarchaeum</taxon>
    </lineage>
</organism>
<keyword evidence="3" id="KW-0067">ATP-binding</keyword>
<evidence type="ECO:0000256" key="4">
    <source>
        <dbReference type="ARBA" id="ARBA00022917"/>
    </source>
</evidence>
<evidence type="ECO:0000259" key="6">
    <source>
        <dbReference type="PROSITE" id="PS50862"/>
    </source>
</evidence>
<evidence type="ECO:0000313" key="8">
    <source>
        <dbReference type="Proteomes" id="UP000186851"/>
    </source>
</evidence>
<dbReference type="Gene3D" id="3.30.930.10">
    <property type="entry name" value="Bira Bifunctional Protein, Domain 2"/>
    <property type="match status" value="1"/>
</dbReference>
<evidence type="ECO:0000256" key="2">
    <source>
        <dbReference type="ARBA" id="ARBA00022741"/>
    </source>
</evidence>
<name>A0AAF0D143_ODILC</name>
<sequence length="520" mass="59452">MVKFDVNKILKEAEEDYEKAWIQTAELIPKKSKGFRLEKNGVSHPVMDFIQKFRASFIELGFEEVILPTILPEEEVYKEYGPEAPIILDRIFYLAGLPRADIGLSERKKEEILRIYPDFSKFNELQEIFRKYKKSEIEADNLLDIMVKELTLPEEVASKIIDKVFHEFKELKPIPSNLTLRSHMTALWFPVLKELSKKRLPPIQLFTVGEKFRREQSLDSTHLYSSFTASCVILNENLSLNDGVSVAKTILNHIGFKEVKFEFKQTTSKYYAPKTEFEIFIYHPHRNDWVEVGDGGFYSPVSLAKYEVDTPVFNIGFGVERFVMVLQQEDDIRSLVYPYFYKEIAFTDQDIAKSIFLIEQPKTDLGIEIMNKIVNVCVENKDRESPVTITVDERVVNGKKLKVTVWETDPGVKLLGPAALNEIFVLNGNIIGSLPNEELLSKAVRTNITYLKATAALAAAAVEKLIEKTSGEAVIRVRMSKQPSDVNIGIPENIRKFITANRRRIDVRGPVFIGITASLE</sequence>
<keyword evidence="4" id="KW-0648">Protein biosynthesis</keyword>
<keyword evidence="1 7" id="KW-0436">Ligase</keyword>
<dbReference type="InterPro" id="IPR045864">
    <property type="entry name" value="aa-tRNA-synth_II/BPL/LPL"/>
</dbReference>
<dbReference type="GO" id="GO:0000049">
    <property type="term" value="F:tRNA binding"/>
    <property type="evidence" value="ECO:0007669"/>
    <property type="project" value="InterPro"/>
</dbReference>
<reference evidence="7" key="2">
    <citation type="journal article" date="2022" name="Nat. Microbiol.">
        <title>A closed Candidatus Odinarchaeum chromosome exposes Asgard archaeal viruses.</title>
        <authorList>
            <person name="Tamarit D."/>
            <person name="Caceres E.F."/>
            <person name="Krupovic M."/>
            <person name="Nijland R."/>
            <person name="Eme L."/>
            <person name="Robinson N.P."/>
            <person name="Ettema T.J.G."/>
        </authorList>
    </citation>
    <scope>NUCLEOTIDE SEQUENCE</scope>
    <source>
        <strain evidence="7">LCB_4</strain>
    </source>
</reference>
<dbReference type="GO" id="GO:0006412">
    <property type="term" value="P:translation"/>
    <property type="evidence" value="ECO:0007669"/>
    <property type="project" value="UniProtKB-KW"/>
</dbReference>
<dbReference type="SUPFAM" id="SSF55681">
    <property type="entry name" value="Class II aaRS and biotin synthetases"/>
    <property type="match status" value="1"/>
</dbReference>
<dbReference type="AlphaFoldDB" id="A0AAF0D143"/>
<accession>A0AAF0D143</accession>
<keyword evidence="5" id="KW-0030">Aminoacyl-tRNA synthetase</keyword>
<dbReference type="GO" id="GO:0043816">
    <property type="term" value="F:phosphoserine-tRNA(Cys) ligase activity"/>
    <property type="evidence" value="ECO:0007669"/>
    <property type="project" value="UniProtKB-EC"/>
</dbReference>
<dbReference type="Pfam" id="PF01409">
    <property type="entry name" value="tRNA-synt_2d"/>
    <property type="match status" value="1"/>
</dbReference>
<reference evidence="7" key="1">
    <citation type="journal article" date="2017" name="Nature">
        <title>Asgard archaea illuminate the origin of eukaryotic cellular complexity.</title>
        <authorList>
            <person name="Zaremba-Niedzwiedzka K."/>
            <person name="Caceres E.F."/>
            <person name="Saw J.H."/>
            <person name="Backstrom D."/>
            <person name="Juzokaite L."/>
            <person name="Vancaester E."/>
            <person name="Seitz K.W."/>
            <person name="Anantharaman K."/>
            <person name="Starnawski P."/>
            <person name="Kjeldsen K.U."/>
            <person name="Scott M.B."/>
            <person name="Nunoura T."/>
            <person name="Banfield J.F."/>
            <person name="Schramm A."/>
            <person name="Baker B.J."/>
            <person name="Spang A."/>
            <person name="Ettema T.J.G."/>
        </authorList>
    </citation>
    <scope>NUCLEOTIDE SEQUENCE</scope>
    <source>
        <strain evidence="7">LCB_4</strain>
    </source>
</reference>
<gene>
    <name evidence="7" type="primary">sepS</name>
    <name evidence="7" type="ORF">OdinLCB4_004650</name>
</gene>